<dbReference type="GO" id="GO:0005524">
    <property type="term" value="F:ATP binding"/>
    <property type="evidence" value="ECO:0007669"/>
    <property type="project" value="UniProtKB-UniRule"/>
</dbReference>
<dbReference type="Gene3D" id="3.80.10.10">
    <property type="entry name" value="Ribonuclease Inhibitor"/>
    <property type="match status" value="3"/>
</dbReference>
<evidence type="ECO:0000256" key="10">
    <source>
        <dbReference type="ARBA" id="ARBA00022692"/>
    </source>
</evidence>
<dbReference type="FunFam" id="3.80.10.10:FF:000041">
    <property type="entry name" value="LRR receptor-like serine/threonine-protein kinase ERECTA"/>
    <property type="match status" value="1"/>
</dbReference>
<comment type="catalytic activity">
    <reaction evidence="20">
        <text>L-threonyl-[protein] + ATP = O-phospho-L-threonyl-[protein] + ADP + H(+)</text>
        <dbReference type="Rhea" id="RHEA:46608"/>
        <dbReference type="Rhea" id="RHEA-COMP:11060"/>
        <dbReference type="Rhea" id="RHEA-COMP:11605"/>
        <dbReference type="ChEBI" id="CHEBI:15378"/>
        <dbReference type="ChEBI" id="CHEBI:30013"/>
        <dbReference type="ChEBI" id="CHEBI:30616"/>
        <dbReference type="ChEBI" id="CHEBI:61977"/>
        <dbReference type="ChEBI" id="CHEBI:456216"/>
        <dbReference type="EC" id="2.7.11.1"/>
    </reaction>
</comment>
<keyword evidence="16" id="KW-1133">Transmembrane helix</keyword>
<keyword evidence="8" id="KW-0433">Leucine-rich repeat</keyword>
<dbReference type="InterPro" id="IPR008271">
    <property type="entry name" value="Ser/Thr_kinase_AS"/>
</dbReference>
<evidence type="ECO:0000256" key="1">
    <source>
        <dbReference type="ARBA" id="ARBA00004162"/>
    </source>
</evidence>
<evidence type="ECO:0000256" key="7">
    <source>
        <dbReference type="ARBA" id="ARBA00022553"/>
    </source>
</evidence>
<keyword evidence="12" id="KW-0677">Repeat</keyword>
<evidence type="ECO:0000256" key="8">
    <source>
        <dbReference type="ARBA" id="ARBA00022614"/>
    </source>
</evidence>
<gene>
    <name evidence="25" type="ORF">CJ030_MR6G028565</name>
</gene>
<dbReference type="PANTHER" id="PTHR27008:SF577">
    <property type="entry name" value="PROTEIN KINASE DOMAIN-CONTAINING PROTEIN"/>
    <property type="match status" value="1"/>
</dbReference>
<keyword evidence="13 22" id="KW-0547">Nucleotide-binding</keyword>
<evidence type="ECO:0000256" key="11">
    <source>
        <dbReference type="ARBA" id="ARBA00022729"/>
    </source>
</evidence>
<feature type="binding site" evidence="22">
    <location>
        <position position="648"/>
    </location>
    <ligand>
        <name>ATP</name>
        <dbReference type="ChEBI" id="CHEBI:30616"/>
    </ligand>
</feature>
<dbReference type="AlphaFoldDB" id="A0A6A1VAD8"/>
<organism evidence="25 26">
    <name type="scientific">Morella rubra</name>
    <name type="common">Chinese bayberry</name>
    <dbReference type="NCBI Taxonomy" id="262757"/>
    <lineage>
        <taxon>Eukaryota</taxon>
        <taxon>Viridiplantae</taxon>
        <taxon>Streptophyta</taxon>
        <taxon>Embryophyta</taxon>
        <taxon>Tracheophyta</taxon>
        <taxon>Spermatophyta</taxon>
        <taxon>Magnoliopsida</taxon>
        <taxon>eudicotyledons</taxon>
        <taxon>Gunneridae</taxon>
        <taxon>Pentapetalae</taxon>
        <taxon>rosids</taxon>
        <taxon>fabids</taxon>
        <taxon>Fagales</taxon>
        <taxon>Myricaceae</taxon>
        <taxon>Morella</taxon>
    </lineage>
</organism>
<evidence type="ECO:0000256" key="9">
    <source>
        <dbReference type="ARBA" id="ARBA00022679"/>
    </source>
</evidence>
<dbReference type="PROSITE" id="PS00108">
    <property type="entry name" value="PROTEIN_KINASE_ST"/>
    <property type="match status" value="1"/>
</dbReference>
<evidence type="ECO:0000256" key="15">
    <source>
        <dbReference type="ARBA" id="ARBA00022840"/>
    </source>
</evidence>
<protein>
    <recommendedName>
        <fullName evidence="4">non-specific serine/threonine protein kinase</fullName>
        <ecNumber evidence="4">2.7.11.1</ecNumber>
    </recommendedName>
</protein>
<dbReference type="Pfam" id="PF07714">
    <property type="entry name" value="PK_Tyr_Ser-Thr"/>
    <property type="match status" value="1"/>
</dbReference>
<keyword evidence="5" id="KW-1003">Cell membrane</keyword>
<feature type="domain" description="Protein kinase" evidence="24">
    <location>
        <begin position="618"/>
        <end position="902"/>
    </location>
</feature>
<name>A0A6A1VAD8_9ROSI</name>
<keyword evidence="14" id="KW-0418">Kinase</keyword>
<dbReference type="InterPro" id="IPR032675">
    <property type="entry name" value="LRR_dom_sf"/>
</dbReference>
<evidence type="ECO:0000259" key="24">
    <source>
        <dbReference type="PROSITE" id="PS50011"/>
    </source>
</evidence>
<proteinExistence type="inferred from homology"/>
<evidence type="ECO:0000256" key="20">
    <source>
        <dbReference type="ARBA" id="ARBA00047899"/>
    </source>
</evidence>
<dbReference type="Gene3D" id="3.30.200.20">
    <property type="entry name" value="Phosphorylase Kinase, domain 1"/>
    <property type="match status" value="1"/>
</dbReference>
<evidence type="ECO:0000256" key="13">
    <source>
        <dbReference type="ARBA" id="ARBA00022741"/>
    </source>
</evidence>
<dbReference type="GO" id="GO:0005886">
    <property type="term" value="C:plasma membrane"/>
    <property type="evidence" value="ECO:0007669"/>
    <property type="project" value="UniProtKB-SubCell"/>
</dbReference>
<evidence type="ECO:0000256" key="2">
    <source>
        <dbReference type="ARBA" id="ARBA00004479"/>
    </source>
</evidence>
<keyword evidence="19" id="KW-0325">Glycoprotein</keyword>
<evidence type="ECO:0000256" key="5">
    <source>
        <dbReference type="ARBA" id="ARBA00022475"/>
    </source>
</evidence>
<dbReference type="InterPro" id="IPR000719">
    <property type="entry name" value="Prot_kinase_dom"/>
</dbReference>
<dbReference type="Pfam" id="PF13855">
    <property type="entry name" value="LRR_8"/>
    <property type="match status" value="1"/>
</dbReference>
<dbReference type="InterPro" id="IPR001245">
    <property type="entry name" value="Ser-Thr/Tyr_kinase_cat_dom"/>
</dbReference>
<accession>A0A6A1VAD8</accession>
<evidence type="ECO:0000256" key="14">
    <source>
        <dbReference type="ARBA" id="ARBA00022777"/>
    </source>
</evidence>
<evidence type="ECO:0000256" key="19">
    <source>
        <dbReference type="ARBA" id="ARBA00023180"/>
    </source>
</evidence>
<dbReference type="Proteomes" id="UP000516437">
    <property type="component" value="Chromosome 6"/>
</dbReference>
<dbReference type="PROSITE" id="PS00107">
    <property type="entry name" value="PROTEIN_KINASE_ATP"/>
    <property type="match status" value="1"/>
</dbReference>
<evidence type="ECO:0000256" key="3">
    <source>
        <dbReference type="ARBA" id="ARBA00008684"/>
    </source>
</evidence>
<dbReference type="GO" id="GO:0004674">
    <property type="term" value="F:protein serine/threonine kinase activity"/>
    <property type="evidence" value="ECO:0007669"/>
    <property type="project" value="UniProtKB-KW"/>
</dbReference>
<dbReference type="InterPro" id="IPR001611">
    <property type="entry name" value="Leu-rich_rpt"/>
</dbReference>
<comment type="caution">
    <text evidence="25">The sequence shown here is derived from an EMBL/GenBank/DDBJ whole genome shotgun (WGS) entry which is preliminary data.</text>
</comment>
<dbReference type="SMART" id="SM00369">
    <property type="entry name" value="LRR_TYP"/>
    <property type="match status" value="7"/>
</dbReference>
<evidence type="ECO:0000256" key="16">
    <source>
        <dbReference type="ARBA" id="ARBA00022989"/>
    </source>
</evidence>
<dbReference type="EMBL" id="RXIC02000024">
    <property type="protein sequence ID" value="KAB1209703.1"/>
    <property type="molecule type" value="Genomic_DNA"/>
</dbReference>
<keyword evidence="6" id="KW-0723">Serine/threonine-protein kinase</keyword>
<dbReference type="InterPro" id="IPR051809">
    <property type="entry name" value="Plant_receptor-like_S/T_kinase"/>
</dbReference>
<evidence type="ECO:0000256" key="18">
    <source>
        <dbReference type="ARBA" id="ARBA00023170"/>
    </source>
</evidence>
<keyword evidence="11 23" id="KW-0732">Signal</keyword>
<reference evidence="25 26" key="1">
    <citation type="journal article" date="2019" name="Plant Biotechnol. J.">
        <title>The red bayberry genome and genetic basis of sex determination.</title>
        <authorList>
            <person name="Jia H.M."/>
            <person name="Jia H.J."/>
            <person name="Cai Q.L."/>
            <person name="Wang Y."/>
            <person name="Zhao H.B."/>
            <person name="Yang W.F."/>
            <person name="Wang G.Y."/>
            <person name="Li Y.H."/>
            <person name="Zhan D.L."/>
            <person name="Shen Y.T."/>
            <person name="Niu Q.F."/>
            <person name="Chang L."/>
            <person name="Qiu J."/>
            <person name="Zhao L."/>
            <person name="Xie H.B."/>
            <person name="Fu W.Y."/>
            <person name="Jin J."/>
            <person name="Li X.W."/>
            <person name="Jiao Y."/>
            <person name="Zhou C.C."/>
            <person name="Tu T."/>
            <person name="Chai C.Y."/>
            <person name="Gao J.L."/>
            <person name="Fan L.J."/>
            <person name="van de Weg E."/>
            <person name="Wang J.Y."/>
            <person name="Gao Z.S."/>
        </authorList>
    </citation>
    <scope>NUCLEOTIDE SEQUENCE [LARGE SCALE GENOMIC DNA]</scope>
    <source>
        <tissue evidence="25">Leaves</tissue>
    </source>
</reference>
<dbReference type="FunFam" id="1.10.510.10:FF:000358">
    <property type="entry name" value="Putative leucine-rich repeat receptor-like serine/threonine-protein kinase"/>
    <property type="match status" value="1"/>
</dbReference>
<dbReference type="Pfam" id="PF08263">
    <property type="entry name" value="LRRNT_2"/>
    <property type="match status" value="1"/>
</dbReference>
<dbReference type="FunFam" id="3.30.200.20:FF:000432">
    <property type="entry name" value="LRR receptor-like serine/threonine-protein kinase EFR"/>
    <property type="match status" value="1"/>
</dbReference>
<dbReference type="PROSITE" id="PS50011">
    <property type="entry name" value="PROTEIN_KINASE_DOM"/>
    <property type="match status" value="1"/>
</dbReference>
<dbReference type="FunFam" id="3.80.10.10:FF:001158">
    <property type="entry name" value="Leucine-rich repeat protein kinase family protein"/>
    <property type="match status" value="1"/>
</dbReference>
<keyword evidence="9" id="KW-0808">Transferase</keyword>
<keyword evidence="18" id="KW-0675">Receptor</keyword>
<evidence type="ECO:0000256" key="6">
    <source>
        <dbReference type="ARBA" id="ARBA00022527"/>
    </source>
</evidence>
<feature type="chain" id="PRO_5025423542" description="non-specific serine/threonine protein kinase" evidence="23">
    <location>
        <begin position="37"/>
        <end position="956"/>
    </location>
</feature>
<dbReference type="SUPFAM" id="SSF56112">
    <property type="entry name" value="Protein kinase-like (PK-like)"/>
    <property type="match status" value="1"/>
</dbReference>
<evidence type="ECO:0000256" key="17">
    <source>
        <dbReference type="ARBA" id="ARBA00023136"/>
    </source>
</evidence>
<evidence type="ECO:0000256" key="21">
    <source>
        <dbReference type="ARBA" id="ARBA00048679"/>
    </source>
</evidence>
<dbReference type="SMART" id="SM00220">
    <property type="entry name" value="S_TKc"/>
    <property type="match status" value="1"/>
</dbReference>
<dbReference type="InterPro" id="IPR011009">
    <property type="entry name" value="Kinase-like_dom_sf"/>
</dbReference>
<comment type="similarity">
    <text evidence="3">Belongs to the protein kinase superfamily. Ser/Thr protein kinase family.</text>
</comment>
<comment type="catalytic activity">
    <reaction evidence="21">
        <text>L-seryl-[protein] + ATP = O-phospho-L-seryl-[protein] + ADP + H(+)</text>
        <dbReference type="Rhea" id="RHEA:17989"/>
        <dbReference type="Rhea" id="RHEA-COMP:9863"/>
        <dbReference type="Rhea" id="RHEA-COMP:11604"/>
        <dbReference type="ChEBI" id="CHEBI:15378"/>
        <dbReference type="ChEBI" id="CHEBI:29999"/>
        <dbReference type="ChEBI" id="CHEBI:30616"/>
        <dbReference type="ChEBI" id="CHEBI:83421"/>
        <dbReference type="ChEBI" id="CHEBI:456216"/>
        <dbReference type="EC" id="2.7.11.1"/>
    </reaction>
</comment>
<evidence type="ECO:0000256" key="4">
    <source>
        <dbReference type="ARBA" id="ARBA00012513"/>
    </source>
</evidence>
<dbReference type="Gene3D" id="1.10.510.10">
    <property type="entry name" value="Transferase(Phosphotransferase) domain 1"/>
    <property type="match status" value="1"/>
</dbReference>
<feature type="signal peptide" evidence="23">
    <location>
        <begin position="1"/>
        <end position="36"/>
    </location>
</feature>
<dbReference type="InterPro" id="IPR017441">
    <property type="entry name" value="Protein_kinase_ATP_BS"/>
</dbReference>
<evidence type="ECO:0000256" key="23">
    <source>
        <dbReference type="SAM" id="SignalP"/>
    </source>
</evidence>
<evidence type="ECO:0000313" key="26">
    <source>
        <dbReference type="Proteomes" id="UP000516437"/>
    </source>
</evidence>
<evidence type="ECO:0000256" key="22">
    <source>
        <dbReference type="PROSITE-ProRule" id="PRU10141"/>
    </source>
</evidence>
<keyword evidence="26" id="KW-1185">Reference proteome</keyword>
<evidence type="ECO:0000313" key="25">
    <source>
        <dbReference type="EMBL" id="KAB1209703.1"/>
    </source>
</evidence>
<keyword evidence="7" id="KW-0597">Phosphoprotein</keyword>
<comment type="subcellular location">
    <subcellularLocation>
        <location evidence="1">Cell membrane</location>
        <topology evidence="1">Single-pass membrane protein</topology>
    </subcellularLocation>
    <subcellularLocation>
        <location evidence="2">Membrane</location>
        <topology evidence="2">Single-pass type I membrane protein</topology>
    </subcellularLocation>
</comment>
<evidence type="ECO:0000256" key="12">
    <source>
        <dbReference type="ARBA" id="ARBA00022737"/>
    </source>
</evidence>
<dbReference type="PROSITE" id="PS51450">
    <property type="entry name" value="LRR"/>
    <property type="match status" value="1"/>
</dbReference>
<dbReference type="FunFam" id="3.80.10.10:FF:000288">
    <property type="entry name" value="LRR receptor-like serine/threonine-protein kinase EFR"/>
    <property type="match status" value="1"/>
</dbReference>
<dbReference type="EC" id="2.7.11.1" evidence="4"/>
<dbReference type="OrthoDB" id="676979at2759"/>
<dbReference type="PANTHER" id="PTHR27008">
    <property type="entry name" value="OS04G0122200 PROTEIN"/>
    <property type="match status" value="1"/>
</dbReference>
<dbReference type="InterPro" id="IPR003591">
    <property type="entry name" value="Leu-rich_rpt_typical-subtyp"/>
</dbReference>
<dbReference type="Pfam" id="PF00560">
    <property type="entry name" value="LRR_1"/>
    <property type="match status" value="3"/>
</dbReference>
<keyword evidence="17" id="KW-0472">Membrane</keyword>
<sequence>MGLSHLTFSPNVSSRFCKHVFVCLWYFGLLANFAVGQESETDRLALLEFKARITHDPMGVTSSWNGSIHFCMWQGVTCGRRHERVTKLDLRSQNLLCGCNPPEVGRLRRLQDLRLNNNSISGQIPSNLSGCTNLLLINLYYNQLVREIPVQLATLSNLQVFGVRRNKLIGGIPPSFGNLSFLEVFDVTYNNLGGRIPDSFGQLTKLAVLEVDANRLSGIIPPSIFNLSSLITFDVGDNQIVGSLPSSLGITLPNLQFFTVAFNQFTGSIPVTLSNASNLRRLYFGGNKLTGKVPSLETLNRLEDFFINSNLLGTGGGNDLSFLCSLTNTSYLRKLAIDDNNLGGALPDCISNFSTTLSQLFLGKNKISGSLPIGIGNHINLGLLMASDSRLSGDIPFEIGRLAKLQSLDLSRNNFKGNIPTSLGNLTLLWVLYLGGNNLSGLIPSSLAECQNLQYLNLSGNNLRGSLPSELITRRLSFSPSHVDLSANLFTGGLSKEIGNWEYLEYFDFSQNLMSGGIPASLGDCSKLQYIAMRRNFFSGPIPSSLETLRGIEVIDLSNNNLTGVIPQFLESFKFLQLLDLSYNHFEGEKRKENTSSNLGNFLLNVSYQSLLKATNGFSSTNLIGAGSFGTVYKGILHDHGALLVAVKVINLSHHGASKSFLAECEVLKNIRHRNLVKVLTACSGADYQDRDFKALVYEFMVNGNLDEWLHSTPRSNEASQEQGNLSLIQRMNIAIDVANALEYLHHGCEIVIVHCDLKPSNVLLDDEMTARVGDFGLARFLLKQTQDSSTNQSSSIGVRGTMGYAAPEYGLGNEVSTYGDVYSYGILLLEMFTGRKPTNSMFKDGFTLHDFAKAGLQKQMNNIFDPVLLSEVETQETVRNHVPNQSPKKRPKIRECLSLILGVGVACSAEIPTERMNMDDVVTELHSIRRKLLETDIHEEALGTNTHKDALPGTS</sequence>
<keyword evidence="15 22" id="KW-0067">ATP-binding</keyword>
<dbReference type="InterPro" id="IPR013210">
    <property type="entry name" value="LRR_N_plant-typ"/>
</dbReference>
<keyword evidence="10" id="KW-0812">Transmembrane</keyword>
<dbReference type="SUPFAM" id="SSF52058">
    <property type="entry name" value="L domain-like"/>
    <property type="match status" value="2"/>
</dbReference>